<evidence type="ECO:0000256" key="3">
    <source>
        <dbReference type="ARBA" id="ARBA00022679"/>
    </source>
</evidence>
<comment type="similarity">
    <text evidence="10">Belongs to the ELO family.</text>
</comment>
<evidence type="ECO:0000313" key="12">
    <source>
        <dbReference type="EMBL" id="CAA9997239.1"/>
    </source>
</evidence>
<protein>
    <recommendedName>
        <fullName evidence="10">Elongation of very long chain fatty acids protein</fullName>
        <ecNumber evidence="10">2.3.1.199</ecNumber>
    </recommendedName>
    <alternativeName>
        <fullName evidence="10">Very-long-chain 3-oxoacyl-CoA synthase</fullName>
    </alternativeName>
</protein>
<evidence type="ECO:0000313" key="14">
    <source>
        <dbReference type="Proteomes" id="UP000479000"/>
    </source>
</evidence>
<dbReference type="PANTHER" id="PTHR11157:SF69">
    <property type="entry name" value="ELONGATION OF VERY LONG CHAIN FATTY ACIDS PROTEIN 7"/>
    <property type="match status" value="1"/>
</dbReference>
<keyword evidence="6 10" id="KW-1133">Transmembrane helix</keyword>
<name>A0A6H5G4T8_9HEMI</name>
<evidence type="ECO:0000256" key="6">
    <source>
        <dbReference type="ARBA" id="ARBA00022989"/>
    </source>
</evidence>
<evidence type="ECO:0000256" key="7">
    <source>
        <dbReference type="ARBA" id="ARBA00023098"/>
    </source>
</evidence>
<evidence type="ECO:0000256" key="2">
    <source>
        <dbReference type="ARBA" id="ARBA00022516"/>
    </source>
</evidence>
<comment type="catalytic activity">
    <reaction evidence="10">
        <text>a very-long-chain acyl-CoA + malonyl-CoA + H(+) = a very-long-chain 3-oxoacyl-CoA + CO2 + CoA</text>
        <dbReference type="Rhea" id="RHEA:32727"/>
        <dbReference type="ChEBI" id="CHEBI:15378"/>
        <dbReference type="ChEBI" id="CHEBI:16526"/>
        <dbReference type="ChEBI" id="CHEBI:57287"/>
        <dbReference type="ChEBI" id="CHEBI:57384"/>
        <dbReference type="ChEBI" id="CHEBI:90725"/>
        <dbReference type="ChEBI" id="CHEBI:90736"/>
        <dbReference type="EC" id="2.3.1.199"/>
    </reaction>
</comment>
<keyword evidence="4 10" id="KW-0812">Transmembrane</keyword>
<dbReference type="EMBL" id="CADCXU010005611">
    <property type="protein sequence ID" value="CAA9997239.1"/>
    <property type="molecule type" value="Genomic_DNA"/>
</dbReference>
<dbReference type="Proteomes" id="UP000479000">
    <property type="component" value="Unassembled WGS sequence"/>
</dbReference>
<dbReference type="PANTHER" id="PTHR11157">
    <property type="entry name" value="FATTY ACID ACYL TRANSFERASE-RELATED"/>
    <property type="match status" value="1"/>
</dbReference>
<keyword evidence="2 10" id="KW-0444">Lipid biosynthesis</keyword>
<keyword evidence="8 10" id="KW-0472">Membrane</keyword>
<feature type="region of interest" description="Disordered" evidence="11">
    <location>
        <begin position="265"/>
        <end position="290"/>
    </location>
</feature>
<dbReference type="GO" id="GO:0042761">
    <property type="term" value="P:very long-chain fatty acid biosynthetic process"/>
    <property type="evidence" value="ECO:0007669"/>
    <property type="project" value="TreeGrafter"/>
</dbReference>
<evidence type="ECO:0000313" key="13">
    <source>
        <dbReference type="EMBL" id="CAA9997241.1"/>
    </source>
</evidence>
<evidence type="ECO:0000256" key="11">
    <source>
        <dbReference type="SAM" id="MobiDB-lite"/>
    </source>
</evidence>
<feature type="transmembrane region" description="Helical" evidence="10">
    <location>
        <begin position="237"/>
        <end position="256"/>
    </location>
</feature>
<evidence type="ECO:0000256" key="1">
    <source>
        <dbReference type="ARBA" id="ARBA00004141"/>
    </source>
</evidence>
<sequence length="307" mass="35990">MMAESEKSWLEKFYDLMEKYEDPRSRGYPLMSSPFPTLAIIATYIFIVKYLGPKLMENRPAFRLKRLLVYYNILNVIISLIAIEEAYAIGWFTHYSMRCQPVEYGDTPILRRLVTGVWLYYITKFVELLDTIFFVLRKKNDQISKLHVYHHSIMPINAWLSAKFLPGGNSIFCGVINSFVHVIMYSYYLMSAMGPGMRKYLWWKKYLTVLQMGQFVLIFLHMMQVFFIKDCTFPRPFAYFILVQATIFLILFKNFYDNSYKTSQKSTANDSTMNNGISEKSANGLSSHQDEIELRRRTTVSGKESLS</sequence>
<dbReference type="AlphaFoldDB" id="A0A6H5G4T8"/>
<proteinExistence type="inferred from homology"/>
<dbReference type="EMBL" id="CADCXU010005612">
    <property type="protein sequence ID" value="CAA9997241.1"/>
    <property type="molecule type" value="Genomic_DNA"/>
</dbReference>
<feature type="transmembrane region" description="Helical" evidence="10">
    <location>
        <begin position="27"/>
        <end position="47"/>
    </location>
</feature>
<evidence type="ECO:0000256" key="4">
    <source>
        <dbReference type="ARBA" id="ARBA00022692"/>
    </source>
</evidence>
<organism evidence="12 14">
    <name type="scientific">Nesidiocoris tenuis</name>
    <dbReference type="NCBI Taxonomy" id="355587"/>
    <lineage>
        <taxon>Eukaryota</taxon>
        <taxon>Metazoa</taxon>
        <taxon>Ecdysozoa</taxon>
        <taxon>Arthropoda</taxon>
        <taxon>Hexapoda</taxon>
        <taxon>Insecta</taxon>
        <taxon>Pterygota</taxon>
        <taxon>Neoptera</taxon>
        <taxon>Paraneoptera</taxon>
        <taxon>Hemiptera</taxon>
        <taxon>Heteroptera</taxon>
        <taxon>Panheteroptera</taxon>
        <taxon>Cimicomorpha</taxon>
        <taxon>Miridae</taxon>
        <taxon>Dicyphina</taxon>
        <taxon>Nesidiocoris</taxon>
    </lineage>
</organism>
<keyword evidence="7 10" id="KW-0443">Lipid metabolism</keyword>
<dbReference type="InterPro" id="IPR002076">
    <property type="entry name" value="ELO_fam"/>
</dbReference>
<evidence type="ECO:0000256" key="5">
    <source>
        <dbReference type="ARBA" id="ARBA00022832"/>
    </source>
</evidence>
<gene>
    <name evidence="12" type="ORF">NTEN_LOCUS3559</name>
    <name evidence="13" type="ORF">NTEN_LOCUS3561</name>
</gene>
<feature type="compositionally biased region" description="Polar residues" evidence="11">
    <location>
        <begin position="265"/>
        <end position="287"/>
    </location>
</feature>
<dbReference type="GO" id="GO:0009922">
    <property type="term" value="F:fatty acid elongase activity"/>
    <property type="evidence" value="ECO:0007669"/>
    <property type="project" value="UniProtKB-EC"/>
</dbReference>
<feature type="transmembrane region" description="Helical" evidence="10">
    <location>
        <begin position="206"/>
        <end position="225"/>
    </location>
</feature>
<dbReference type="GO" id="GO:0034625">
    <property type="term" value="P:fatty acid elongation, monounsaturated fatty acid"/>
    <property type="evidence" value="ECO:0007669"/>
    <property type="project" value="TreeGrafter"/>
</dbReference>
<keyword evidence="14" id="KW-1185">Reference proteome</keyword>
<keyword evidence="3 10" id="KW-0808">Transferase</keyword>
<evidence type="ECO:0000256" key="8">
    <source>
        <dbReference type="ARBA" id="ARBA00023136"/>
    </source>
</evidence>
<dbReference type="GO" id="GO:0005789">
    <property type="term" value="C:endoplasmic reticulum membrane"/>
    <property type="evidence" value="ECO:0007669"/>
    <property type="project" value="TreeGrafter"/>
</dbReference>
<keyword evidence="5 10" id="KW-0276">Fatty acid metabolism</keyword>
<evidence type="ECO:0000256" key="10">
    <source>
        <dbReference type="RuleBase" id="RU361115"/>
    </source>
</evidence>
<keyword evidence="9 10" id="KW-0275">Fatty acid biosynthesis</keyword>
<reference evidence="12 14" key="1">
    <citation type="submission" date="2020-02" db="EMBL/GenBank/DDBJ databases">
        <authorList>
            <person name="Ferguson B K."/>
        </authorList>
    </citation>
    <scope>NUCLEOTIDE SEQUENCE [LARGE SCALE GENOMIC DNA]</scope>
</reference>
<dbReference type="EC" id="2.3.1.199" evidence="10"/>
<evidence type="ECO:0000256" key="9">
    <source>
        <dbReference type="ARBA" id="ARBA00023160"/>
    </source>
</evidence>
<dbReference type="GO" id="GO:0034626">
    <property type="term" value="P:fatty acid elongation, polyunsaturated fatty acid"/>
    <property type="evidence" value="ECO:0007669"/>
    <property type="project" value="TreeGrafter"/>
</dbReference>
<dbReference type="GO" id="GO:0019367">
    <property type="term" value="P:fatty acid elongation, saturated fatty acid"/>
    <property type="evidence" value="ECO:0007669"/>
    <property type="project" value="TreeGrafter"/>
</dbReference>
<feature type="transmembrane region" description="Helical" evidence="10">
    <location>
        <begin position="118"/>
        <end position="136"/>
    </location>
</feature>
<feature type="transmembrane region" description="Helical" evidence="10">
    <location>
        <begin position="68"/>
        <end position="92"/>
    </location>
</feature>
<dbReference type="OrthoDB" id="434092at2759"/>
<comment type="subcellular location">
    <subcellularLocation>
        <location evidence="1">Membrane</location>
        <topology evidence="1">Multi-pass membrane protein</topology>
    </subcellularLocation>
</comment>
<accession>A0A6H5G4T8</accession>
<dbReference type="Pfam" id="PF01151">
    <property type="entry name" value="ELO"/>
    <property type="match status" value="1"/>
</dbReference>
<dbReference type="GO" id="GO:0030148">
    <property type="term" value="P:sphingolipid biosynthetic process"/>
    <property type="evidence" value="ECO:0007669"/>
    <property type="project" value="TreeGrafter"/>
</dbReference>